<evidence type="ECO:0000313" key="2">
    <source>
        <dbReference type="Proteomes" id="UP001279642"/>
    </source>
</evidence>
<dbReference type="RefSeq" id="WP_320507661.1">
    <property type="nucleotide sequence ID" value="NZ_JAXCLW010000002.1"/>
</dbReference>
<dbReference type="Proteomes" id="UP001279642">
    <property type="component" value="Unassembled WGS sequence"/>
</dbReference>
<dbReference type="EMBL" id="JAXCLW010000002">
    <property type="protein sequence ID" value="MDY0882588.1"/>
    <property type="molecule type" value="Genomic_DNA"/>
</dbReference>
<reference evidence="1 2" key="1">
    <citation type="journal article" date="2016" name="Antonie Van Leeuwenhoek">
        <title>Dongia soli sp. nov., isolated from soil from Dokdo, Korea.</title>
        <authorList>
            <person name="Kim D.U."/>
            <person name="Lee H."/>
            <person name="Kim H."/>
            <person name="Kim S.G."/>
            <person name="Ka J.O."/>
        </authorList>
    </citation>
    <scope>NUCLEOTIDE SEQUENCE [LARGE SCALE GENOMIC DNA]</scope>
    <source>
        <strain evidence="1 2">D78</strain>
    </source>
</reference>
<comment type="caution">
    <text evidence="1">The sequence shown here is derived from an EMBL/GenBank/DDBJ whole genome shotgun (WGS) entry which is preliminary data.</text>
</comment>
<keyword evidence="2" id="KW-1185">Reference proteome</keyword>
<proteinExistence type="predicted"/>
<protein>
    <submittedName>
        <fullName evidence="1">Uncharacterized protein</fullName>
    </submittedName>
</protein>
<accession>A0ABU5EAM7</accession>
<organism evidence="1 2">
    <name type="scientific">Dongia soli</name>
    <dbReference type="NCBI Taxonomy" id="600628"/>
    <lineage>
        <taxon>Bacteria</taxon>
        <taxon>Pseudomonadati</taxon>
        <taxon>Pseudomonadota</taxon>
        <taxon>Alphaproteobacteria</taxon>
        <taxon>Rhodospirillales</taxon>
        <taxon>Dongiaceae</taxon>
        <taxon>Dongia</taxon>
    </lineage>
</organism>
<gene>
    <name evidence="1" type="ORF">SMD27_07020</name>
</gene>
<name>A0ABU5EAM7_9PROT</name>
<evidence type="ECO:0000313" key="1">
    <source>
        <dbReference type="EMBL" id="MDY0882588.1"/>
    </source>
</evidence>
<sequence>MLNRIRGWWNRASLRRQFMYDVKQFNRIWDERAARAQLSEG</sequence>